<protein>
    <submittedName>
        <fullName evidence="1">Uncharacterized protein</fullName>
    </submittedName>
</protein>
<gene>
    <name evidence="1" type="primary">WBGene00279559</name>
</gene>
<evidence type="ECO:0000313" key="2">
    <source>
        <dbReference type="Proteomes" id="UP000005239"/>
    </source>
</evidence>
<dbReference type="PANTHER" id="PTHR22943:SF248">
    <property type="entry name" value="SEVEN TM RECEPTOR"/>
    <property type="match status" value="1"/>
</dbReference>
<accession>A0A8R1UYA4</accession>
<dbReference type="PANTHER" id="PTHR22943">
    <property type="entry name" value="7-TRANSMEMBRANE DOMAIN RECEPTOR C.ELEGANS"/>
    <property type="match status" value="1"/>
</dbReference>
<sequence length="337" mass="37623">MYISLFEFVEQYQIYSYTTACTSSISNMFVAKVSVSINGTVSDRPLPLVASYVRRGRYLRYTHSCRSVPGKILSCAKIWISSQYSLAVKHRHILNEMKNQEIKTQLTHTVLNKELVILPTFDSFSGESALSNIQRPSDCGLAFAGCLFSIKPLYFWLSTMSTDLCLFASQLIYSPPSLSWIRRNPWRNWLSIAFIADLFFVVKFQEQYNLDLHSPNKPGYLGAVYWADAIIAMLIFMTLFSSCGTSGVVLVAESNKNSQAHRKLEFSANAGTTVLSASLADCHSDLNSVWAHRIGYDRNCTAAIQAPSLGGLGTIAIMSAQIFPIIDPLLVLCFVKR</sequence>
<dbReference type="AlphaFoldDB" id="A0A2A6CNL0"/>
<proteinExistence type="predicted"/>
<accession>A0A2A6CNL0</accession>
<name>A0A2A6CNL0_PRIPA</name>
<evidence type="ECO:0000313" key="1">
    <source>
        <dbReference type="EnsemblMetazoa" id="PPA41190.1"/>
    </source>
</evidence>
<keyword evidence="2" id="KW-1185">Reference proteome</keyword>
<organism evidence="1 2">
    <name type="scientific">Pristionchus pacificus</name>
    <name type="common">Parasitic nematode worm</name>
    <dbReference type="NCBI Taxonomy" id="54126"/>
    <lineage>
        <taxon>Eukaryota</taxon>
        <taxon>Metazoa</taxon>
        <taxon>Ecdysozoa</taxon>
        <taxon>Nematoda</taxon>
        <taxon>Chromadorea</taxon>
        <taxon>Rhabditida</taxon>
        <taxon>Rhabditina</taxon>
        <taxon>Diplogasteromorpha</taxon>
        <taxon>Diplogasteroidea</taxon>
        <taxon>Neodiplogasteridae</taxon>
        <taxon>Pristionchus</taxon>
    </lineage>
</organism>
<reference evidence="2" key="1">
    <citation type="journal article" date="2008" name="Nat. Genet.">
        <title>The Pristionchus pacificus genome provides a unique perspective on nematode lifestyle and parasitism.</title>
        <authorList>
            <person name="Dieterich C."/>
            <person name="Clifton S.W."/>
            <person name="Schuster L.N."/>
            <person name="Chinwalla A."/>
            <person name="Delehaunty K."/>
            <person name="Dinkelacker I."/>
            <person name="Fulton L."/>
            <person name="Fulton R."/>
            <person name="Godfrey J."/>
            <person name="Minx P."/>
            <person name="Mitreva M."/>
            <person name="Roeseler W."/>
            <person name="Tian H."/>
            <person name="Witte H."/>
            <person name="Yang S.P."/>
            <person name="Wilson R.K."/>
            <person name="Sommer R.J."/>
        </authorList>
    </citation>
    <scope>NUCLEOTIDE SEQUENCE [LARGE SCALE GENOMIC DNA]</scope>
    <source>
        <strain evidence="2">PS312</strain>
    </source>
</reference>
<dbReference type="Proteomes" id="UP000005239">
    <property type="component" value="Unassembled WGS sequence"/>
</dbReference>
<dbReference type="EnsemblMetazoa" id="PPA41190.1">
    <property type="protein sequence ID" value="PPA41190.1"/>
    <property type="gene ID" value="WBGene00279559"/>
</dbReference>
<reference evidence="1" key="2">
    <citation type="submission" date="2022-06" db="UniProtKB">
        <authorList>
            <consortium name="EnsemblMetazoa"/>
        </authorList>
    </citation>
    <scope>IDENTIFICATION</scope>
    <source>
        <strain evidence="1">PS312</strain>
    </source>
</reference>